<evidence type="ECO:0000313" key="2">
    <source>
        <dbReference type="EMBL" id="RMX58492.1"/>
    </source>
</evidence>
<accession>A0A3M6UXU5</accession>
<protein>
    <submittedName>
        <fullName evidence="2">Uncharacterized protein</fullName>
    </submittedName>
</protein>
<proteinExistence type="predicted"/>
<dbReference type="Proteomes" id="UP000275408">
    <property type="component" value="Unassembled WGS sequence"/>
</dbReference>
<dbReference type="AlphaFoldDB" id="A0A3M6UXU5"/>
<keyword evidence="3" id="KW-1185">Reference proteome</keyword>
<reference evidence="2 3" key="1">
    <citation type="journal article" date="2018" name="Sci. Rep.">
        <title>Comparative analysis of the Pocillopora damicornis genome highlights role of immune system in coral evolution.</title>
        <authorList>
            <person name="Cunning R."/>
            <person name="Bay R.A."/>
            <person name="Gillette P."/>
            <person name="Baker A.C."/>
            <person name="Traylor-Knowles N."/>
        </authorList>
    </citation>
    <scope>NUCLEOTIDE SEQUENCE [LARGE SCALE GENOMIC DNA]</scope>
    <source>
        <strain evidence="2">RSMAS</strain>
        <tissue evidence="2">Whole animal</tissue>
    </source>
</reference>
<organism evidence="2 3">
    <name type="scientific">Pocillopora damicornis</name>
    <name type="common">Cauliflower coral</name>
    <name type="synonym">Millepora damicornis</name>
    <dbReference type="NCBI Taxonomy" id="46731"/>
    <lineage>
        <taxon>Eukaryota</taxon>
        <taxon>Metazoa</taxon>
        <taxon>Cnidaria</taxon>
        <taxon>Anthozoa</taxon>
        <taxon>Hexacorallia</taxon>
        <taxon>Scleractinia</taxon>
        <taxon>Astrocoeniina</taxon>
        <taxon>Pocilloporidae</taxon>
        <taxon>Pocillopora</taxon>
    </lineage>
</organism>
<feature type="signal peptide" evidence="1">
    <location>
        <begin position="1"/>
        <end position="19"/>
    </location>
</feature>
<evidence type="ECO:0000256" key="1">
    <source>
        <dbReference type="SAM" id="SignalP"/>
    </source>
</evidence>
<keyword evidence="1" id="KW-0732">Signal</keyword>
<evidence type="ECO:0000313" key="3">
    <source>
        <dbReference type="Proteomes" id="UP000275408"/>
    </source>
</evidence>
<dbReference type="EMBL" id="RCHS01000500">
    <property type="protein sequence ID" value="RMX58492.1"/>
    <property type="molecule type" value="Genomic_DNA"/>
</dbReference>
<dbReference type="OrthoDB" id="5981589at2759"/>
<name>A0A3M6UXU5_POCDA</name>
<sequence>MQVIASSLLLLSIIVASHARLQRNSKRETKDERKKVNTLFEDLEEAENPIKLHSICKVNYVKVGCFKEDTSDRALSQELFQDRIPSDPNYSGQEVNWGDYIWHAAAPKAVPRMVLLTLVSKTTDDASVIHTPLQVTARMETRAVALINTTSRVMTMLMGSA</sequence>
<comment type="caution">
    <text evidence="2">The sequence shown here is derived from an EMBL/GenBank/DDBJ whole genome shotgun (WGS) entry which is preliminary data.</text>
</comment>
<feature type="chain" id="PRO_5018011844" evidence="1">
    <location>
        <begin position="20"/>
        <end position="161"/>
    </location>
</feature>
<gene>
    <name evidence="2" type="ORF">pdam_00010770</name>
</gene>